<keyword evidence="6" id="KW-1185">Reference proteome</keyword>
<dbReference type="PROSITE" id="PS00798">
    <property type="entry name" value="ALDOKETO_REDUCTASE_1"/>
    <property type="match status" value="1"/>
</dbReference>
<dbReference type="Proteomes" id="UP001595075">
    <property type="component" value="Unassembled WGS sequence"/>
</dbReference>
<dbReference type="PIRSF" id="PIRSF000097">
    <property type="entry name" value="AKR"/>
    <property type="match status" value="1"/>
</dbReference>
<evidence type="ECO:0000313" key="5">
    <source>
        <dbReference type="EMBL" id="KAL2075631.1"/>
    </source>
</evidence>
<dbReference type="InterPro" id="IPR020471">
    <property type="entry name" value="AKR"/>
</dbReference>
<feature type="domain" description="NADP-dependent oxidoreductase" evidence="4">
    <location>
        <begin position="18"/>
        <end position="296"/>
    </location>
</feature>
<dbReference type="InterPro" id="IPR018170">
    <property type="entry name" value="Aldo/ket_reductase_CS"/>
</dbReference>
<dbReference type="InterPro" id="IPR036812">
    <property type="entry name" value="NAD(P)_OxRdtase_dom_sf"/>
</dbReference>
<dbReference type="SUPFAM" id="SSF51430">
    <property type="entry name" value="NAD(P)-linked oxidoreductase"/>
    <property type="match status" value="1"/>
</dbReference>
<evidence type="ECO:0000259" key="4">
    <source>
        <dbReference type="Pfam" id="PF00248"/>
    </source>
</evidence>
<protein>
    <recommendedName>
        <fullName evidence="4">NADP-dependent oxidoreductase domain-containing protein</fullName>
    </recommendedName>
</protein>
<comment type="caution">
    <text evidence="5">The sequence shown here is derived from an EMBL/GenBank/DDBJ whole genome shotgun (WGS) entry which is preliminary data.</text>
</comment>
<organism evidence="5 6">
    <name type="scientific">Oculimacula yallundae</name>
    <dbReference type="NCBI Taxonomy" id="86028"/>
    <lineage>
        <taxon>Eukaryota</taxon>
        <taxon>Fungi</taxon>
        <taxon>Dikarya</taxon>
        <taxon>Ascomycota</taxon>
        <taxon>Pezizomycotina</taxon>
        <taxon>Leotiomycetes</taxon>
        <taxon>Helotiales</taxon>
        <taxon>Ploettnerulaceae</taxon>
        <taxon>Oculimacula</taxon>
    </lineage>
</organism>
<dbReference type="EMBL" id="JAZHXI010000001">
    <property type="protein sequence ID" value="KAL2075631.1"/>
    <property type="molecule type" value="Genomic_DNA"/>
</dbReference>
<reference evidence="5 6" key="1">
    <citation type="journal article" date="2024" name="Commun. Biol.">
        <title>Comparative genomic analysis of thermophilic fungi reveals convergent evolutionary adaptations and gene losses.</title>
        <authorList>
            <person name="Steindorff A.S."/>
            <person name="Aguilar-Pontes M.V."/>
            <person name="Robinson A.J."/>
            <person name="Andreopoulos B."/>
            <person name="LaButti K."/>
            <person name="Kuo A."/>
            <person name="Mondo S."/>
            <person name="Riley R."/>
            <person name="Otillar R."/>
            <person name="Haridas S."/>
            <person name="Lipzen A."/>
            <person name="Grimwood J."/>
            <person name="Schmutz J."/>
            <person name="Clum A."/>
            <person name="Reid I.D."/>
            <person name="Moisan M.C."/>
            <person name="Butler G."/>
            <person name="Nguyen T.T.M."/>
            <person name="Dewar K."/>
            <person name="Conant G."/>
            <person name="Drula E."/>
            <person name="Henrissat B."/>
            <person name="Hansel C."/>
            <person name="Singer S."/>
            <person name="Hutchinson M.I."/>
            <person name="de Vries R.P."/>
            <person name="Natvig D.O."/>
            <person name="Powell A.J."/>
            <person name="Tsang A."/>
            <person name="Grigoriev I.V."/>
        </authorList>
    </citation>
    <scope>NUCLEOTIDE SEQUENCE [LARGE SCALE GENOMIC DNA]</scope>
    <source>
        <strain evidence="5 6">CBS 494.80</strain>
    </source>
</reference>
<dbReference type="PANTHER" id="PTHR43827:SF3">
    <property type="entry name" value="NADP-DEPENDENT OXIDOREDUCTASE DOMAIN-CONTAINING PROTEIN"/>
    <property type="match status" value="1"/>
</dbReference>
<dbReference type="PROSITE" id="PS00063">
    <property type="entry name" value="ALDOKETO_REDUCTASE_3"/>
    <property type="match status" value="1"/>
</dbReference>
<sequence length="320" mass="35762">MARIPTLKLNNGVEMPALGFGTYAKEEISGETHAAVLAALNAGYRHLDCAWYYLNEDEVGTALREWLSQNPDVQRKDIFITTKVWPHLVEPEDVEWSLNNSLAMLGTDYVDSFLIHWPFAVEKTEDRKVKIGADGKYILKKDLTENPKPTWLAMEKAYKAGKARAIGVSNWTIPGLEELLSYATIKPTINQVEIHPFLPNNDLIAYCISHDILPVAYSPLGSQHQVPSTGEKVTSNKELIALAEAKNVTLAQILIAWGLKRGYAVLPKSSDAKRIKSNFQVIDLSEEDMAAVNKVAEGRHTRFVNIKDICGYDVWPEESV</sequence>
<keyword evidence="3" id="KW-0560">Oxidoreductase</keyword>
<name>A0ABR4D2R0_9HELO</name>
<proteinExistence type="inferred from homology"/>
<evidence type="ECO:0000313" key="6">
    <source>
        <dbReference type="Proteomes" id="UP001595075"/>
    </source>
</evidence>
<dbReference type="Pfam" id="PF00248">
    <property type="entry name" value="Aldo_ket_red"/>
    <property type="match status" value="1"/>
</dbReference>
<dbReference type="InterPro" id="IPR023210">
    <property type="entry name" value="NADP_OxRdtase_dom"/>
</dbReference>
<keyword evidence="2" id="KW-0521">NADP</keyword>
<gene>
    <name evidence="5" type="ORF">VTL71DRAFT_574</name>
</gene>
<evidence type="ECO:0000256" key="3">
    <source>
        <dbReference type="ARBA" id="ARBA00023002"/>
    </source>
</evidence>
<dbReference type="Gene3D" id="3.20.20.100">
    <property type="entry name" value="NADP-dependent oxidoreductase domain"/>
    <property type="match status" value="1"/>
</dbReference>
<comment type="similarity">
    <text evidence="1">Belongs to the aldo/keto reductase family.</text>
</comment>
<accession>A0ABR4D2R0</accession>
<dbReference type="PANTHER" id="PTHR43827">
    <property type="entry name" value="2,5-DIKETO-D-GLUCONIC ACID REDUCTASE"/>
    <property type="match status" value="1"/>
</dbReference>
<dbReference type="PRINTS" id="PR00069">
    <property type="entry name" value="ALDKETRDTASE"/>
</dbReference>
<evidence type="ECO:0000256" key="1">
    <source>
        <dbReference type="ARBA" id="ARBA00007905"/>
    </source>
</evidence>
<evidence type="ECO:0000256" key="2">
    <source>
        <dbReference type="ARBA" id="ARBA00022857"/>
    </source>
</evidence>